<accession>G4D1V7</accession>
<name>G4D1V7_9FIRM</name>
<keyword evidence="1" id="KW-0472">Membrane</keyword>
<dbReference type="Pfam" id="PF06161">
    <property type="entry name" value="DUF975"/>
    <property type="match status" value="1"/>
</dbReference>
<keyword evidence="1" id="KW-0812">Transmembrane</keyword>
<dbReference type="Proteomes" id="UP000003422">
    <property type="component" value="Unassembled WGS sequence"/>
</dbReference>
<dbReference type="PANTHER" id="PTHR40076:SF1">
    <property type="entry name" value="MEMBRANE PROTEIN"/>
    <property type="match status" value="1"/>
</dbReference>
<dbReference type="HOGENOM" id="CLU_045673_0_0_9"/>
<keyword evidence="1" id="KW-1133">Transmembrane helix</keyword>
<evidence type="ECO:0000313" key="2">
    <source>
        <dbReference type="EMBL" id="EGY80500.1"/>
    </source>
</evidence>
<protein>
    <submittedName>
        <fullName evidence="2">Integral membrane protein</fullName>
    </submittedName>
</protein>
<dbReference type="PANTHER" id="PTHR40076">
    <property type="entry name" value="MEMBRANE PROTEIN-RELATED"/>
    <property type="match status" value="1"/>
</dbReference>
<dbReference type="eggNOG" id="COG5523">
    <property type="taxonomic scope" value="Bacteria"/>
</dbReference>
<reference evidence="2 3" key="1">
    <citation type="submission" date="2011-06" db="EMBL/GenBank/DDBJ databases">
        <authorList>
            <person name="Muzny D."/>
            <person name="Qin X."/>
            <person name="Deng J."/>
            <person name="Jiang H."/>
            <person name="Liu Y."/>
            <person name="Qu J."/>
            <person name="Song X.-Z."/>
            <person name="Zhang L."/>
            <person name="Thornton R."/>
            <person name="Coyle M."/>
            <person name="Francisco L."/>
            <person name="Jackson L."/>
            <person name="Javaid M."/>
            <person name="Korchina V."/>
            <person name="Kovar C."/>
            <person name="Mata R."/>
            <person name="Mathew T."/>
            <person name="Ngo R."/>
            <person name="Nguyen L."/>
            <person name="Nguyen N."/>
            <person name="Okwuonu G."/>
            <person name="Ongeri F."/>
            <person name="Pham C."/>
            <person name="Simmons D."/>
            <person name="Wilczek-Boney K."/>
            <person name="Hale W."/>
            <person name="Jakkamsetti A."/>
            <person name="Pham P."/>
            <person name="Ruth R."/>
            <person name="San Lucas F."/>
            <person name="Warren J."/>
            <person name="Zhang J."/>
            <person name="Zhao Z."/>
            <person name="Zhou C."/>
            <person name="Zhu D."/>
            <person name="Lee S."/>
            <person name="Bess C."/>
            <person name="Blankenburg K."/>
            <person name="Forbes L."/>
            <person name="Fu Q."/>
            <person name="Gubbala S."/>
            <person name="Hirani K."/>
            <person name="Jayaseelan J.C."/>
            <person name="Lara F."/>
            <person name="Munidasa M."/>
            <person name="Palculict T."/>
            <person name="Patil S."/>
            <person name="Pu L.-L."/>
            <person name="Saada N."/>
            <person name="Tang L."/>
            <person name="Weissenberger G."/>
            <person name="Zhu Y."/>
            <person name="Hemphill L."/>
            <person name="Shang Y."/>
            <person name="Youmans B."/>
            <person name="Ayvaz T."/>
            <person name="Ross M."/>
            <person name="Santibanez J."/>
            <person name="Aqrawi P."/>
            <person name="Gross S."/>
            <person name="Joshi V."/>
            <person name="Fowler G."/>
            <person name="Nazareth L."/>
            <person name="Reid J."/>
            <person name="Worley K."/>
            <person name="Petrosino J."/>
            <person name="Highlander S."/>
            <person name="Gibbs R."/>
        </authorList>
    </citation>
    <scope>NUCLEOTIDE SEQUENCE [LARGE SCALE GENOMIC DNA]</scope>
    <source>
        <strain evidence="2 3">ATCC 29427</strain>
    </source>
</reference>
<comment type="caution">
    <text evidence="2">The sequence shown here is derived from an EMBL/GenBank/DDBJ whole genome shotgun (WGS) entry which is preliminary data.</text>
</comment>
<feature type="transmembrane region" description="Helical" evidence="1">
    <location>
        <begin position="120"/>
        <end position="145"/>
    </location>
</feature>
<dbReference type="EMBL" id="AGBB01000029">
    <property type="protein sequence ID" value="EGY80500.1"/>
    <property type="molecule type" value="Genomic_DNA"/>
</dbReference>
<keyword evidence="3" id="KW-1185">Reference proteome</keyword>
<organism evidence="2 3">
    <name type="scientific">Peptoniphilus indolicus ATCC 29427</name>
    <dbReference type="NCBI Taxonomy" id="997350"/>
    <lineage>
        <taxon>Bacteria</taxon>
        <taxon>Bacillati</taxon>
        <taxon>Bacillota</taxon>
        <taxon>Tissierellia</taxon>
        <taxon>Tissierellales</taxon>
        <taxon>Peptoniphilaceae</taxon>
        <taxon>Peptoniphilus</taxon>
    </lineage>
</organism>
<evidence type="ECO:0000256" key="1">
    <source>
        <dbReference type="SAM" id="Phobius"/>
    </source>
</evidence>
<dbReference type="STRING" id="997350.HMPREF9129_0387"/>
<dbReference type="AlphaFoldDB" id="G4D1V7"/>
<feature type="transmembrane region" description="Helical" evidence="1">
    <location>
        <begin position="244"/>
        <end position="269"/>
    </location>
</feature>
<feature type="transmembrane region" description="Helical" evidence="1">
    <location>
        <begin position="187"/>
        <end position="206"/>
    </location>
</feature>
<feature type="transmembrane region" description="Helical" evidence="1">
    <location>
        <begin position="24"/>
        <end position="42"/>
    </location>
</feature>
<dbReference type="PATRIC" id="fig|997350.3.peg.377"/>
<dbReference type="InterPro" id="IPR010380">
    <property type="entry name" value="DUF975"/>
</dbReference>
<evidence type="ECO:0000313" key="3">
    <source>
        <dbReference type="Proteomes" id="UP000003422"/>
    </source>
</evidence>
<feature type="non-terminal residue" evidence="2">
    <location>
        <position position="1"/>
    </location>
</feature>
<proteinExistence type="predicted"/>
<sequence>NIKEDNMWTRPELKNKSKQFLREYILKAVIACLILTLVEGIFSGNGGSSNSSYEDNNTSVEQNQIIDAPKNLQIEKFKNFHVDMNEKYEYSIYNKNTSDNIFINKLTTTPKNSFDKLAKFATISVTGTLLLILFVVGILGSIFIVKPMRIGLKRFFLNGYRYDEVRVADMFTTFTDNHWVGYALKMLYVDIIIFLWSLLLVIPGIVKGYQYYYVPYILSDHPEYSAKEAMMLSKEMTSGKKFEIFILNLSFIPWVIVSVLTFGLGFLILTPYMEGTYAALYLHENDETKSDYEIIEEL</sequence>
<gene>
    <name evidence="2" type="ORF">HMPREF9129_0387</name>
</gene>